<evidence type="ECO:0000256" key="1">
    <source>
        <dbReference type="SAM" id="MobiDB-lite"/>
    </source>
</evidence>
<feature type="region of interest" description="Disordered" evidence="1">
    <location>
        <begin position="203"/>
        <end position="236"/>
    </location>
</feature>
<evidence type="ECO:0008006" key="4">
    <source>
        <dbReference type="Google" id="ProtNLM"/>
    </source>
</evidence>
<dbReference type="Proteomes" id="UP001296104">
    <property type="component" value="Unassembled WGS sequence"/>
</dbReference>
<evidence type="ECO:0000313" key="3">
    <source>
        <dbReference type="Proteomes" id="UP001296104"/>
    </source>
</evidence>
<evidence type="ECO:0000313" key="2">
    <source>
        <dbReference type="EMBL" id="CAK4034938.1"/>
    </source>
</evidence>
<dbReference type="AlphaFoldDB" id="A0AAI8Z9K0"/>
<accession>A0AAI8Z9K0</accession>
<dbReference type="EMBL" id="CAVMBE010000152">
    <property type="protein sequence ID" value="CAK4034938.1"/>
    <property type="molecule type" value="Genomic_DNA"/>
</dbReference>
<reference evidence="2" key="1">
    <citation type="submission" date="2023-11" db="EMBL/GenBank/DDBJ databases">
        <authorList>
            <person name="Alioto T."/>
            <person name="Alioto T."/>
            <person name="Gomez Garrido J."/>
        </authorList>
    </citation>
    <scope>NUCLEOTIDE SEQUENCE</scope>
</reference>
<protein>
    <recommendedName>
        <fullName evidence="4">BTB domain-containing protein</fullName>
    </recommendedName>
</protein>
<organism evidence="2 3">
    <name type="scientific">Lecanosticta acicola</name>
    <dbReference type="NCBI Taxonomy" id="111012"/>
    <lineage>
        <taxon>Eukaryota</taxon>
        <taxon>Fungi</taxon>
        <taxon>Dikarya</taxon>
        <taxon>Ascomycota</taxon>
        <taxon>Pezizomycotina</taxon>
        <taxon>Dothideomycetes</taxon>
        <taxon>Dothideomycetidae</taxon>
        <taxon>Mycosphaerellales</taxon>
        <taxon>Mycosphaerellaceae</taxon>
        <taxon>Lecanosticta</taxon>
    </lineage>
</organism>
<proteinExistence type="predicted"/>
<comment type="caution">
    <text evidence="2">The sequence shown here is derived from an EMBL/GenBank/DDBJ whole genome shotgun (WGS) entry which is preliminary data.</text>
</comment>
<gene>
    <name evidence="2" type="ORF">LECACI_7A010096</name>
</gene>
<name>A0AAI8Z9K0_9PEZI</name>
<keyword evidence="3" id="KW-1185">Reference proteome</keyword>
<sequence length="274" mass="32043">MAPGQTIAVYIRRPGDPKAMHILTMPRDKLCRHSRAFRAFLENVKVEDEKNREIILPKGSPAALRHVLQLLLVYRGKQELYINLRDMTIKQSVMIWDAANEIGIEPVSARNKIMSVLAWRVSHEKMTPEIMQAVYDVFEPHRNSEDLEKKKLWDVLVHQYVWDTFHERFTEEERQALESVYVSLPPLGVAIANKQDELRSKKAQHEEWAEKNEIRGNNRREKKTTERKAHNEEERINRQVEEVVNGLRPMNAELQPYVLARERRAGSDGDAYSQ</sequence>